<dbReference type="AlphaFoldDB" id="A0AAV8VXW6"/>
<dbReference type="EMBL" id="JANEYG010000020">
    <property type="protein sequence ID" value="KAJ8919118.1"/>
    <property type="molecule type" value="Genomic_DNA"/>
</dbReference>
<dbReference type="PANTHER" id="PTHR18952">
    <property type="entry name" value="CARBONIC ANHYDRASE"/>
    <property type="match status" value="1"/>
</dbReference>
<feature type="domain" description="Alpha-carbonic anhydrase" evidence="3">
    <location>
        <begin position="140"/>
        <end position="392"/>
    </location>
</feature>
<dbReference type="GO" id="GO:0004089">
    <property type="term" value="F:carbonate dehydratase activity"/>
    <property type="evidence" value="ECO:0007669"/>
    <property type="project" value="InterPro"/>
</dbReference>
<evidence type="ECO:0000256" key="1">
    <source>
        <dbReference type="ARBA" id="ARBA00010718"/>
    </source>
</evidence>
<dbReference type="CDD" id="cd00326">
    <property type="entry name" value="alpha_CA"/>
    <property type="match status" value="1"/>
</dbReference>
<name>A0AAV8VXW6_9CUCU</name>
<reference evidence="4 5" key="1">
    <citation type="journal article" date="2023" name="Insect Mol. Biol.">
        <title>Genome sequencing provides insights into the evolution of gene families encoding plant cell wall-degrading enzymes in longhorned beetles.</title>
        <authorList>
            <person name="Shin N.R."/>
            <person name="Okamura Y."/>
            <person name="Kirsch R."/>
            <person name="Pauchet Y."/>
        </authorList>
    </citation>
    <scope>NUCLEOTIDE SEQUENCE [LARGE SCALE GENOMIC DNA]</scope>
    <source>
        <strain evidence="4">EAD_L_NR</strain>
    </source>
</reference>
<evidence type="ECO:0000259" key="3">
    <source>
        <dbReference type="PROSITE" id="PS51144"/>
    </source>
</evidence>
<organism evidence="4 5">
    <name type="scientific">Exocentrus adspersus</name>
    <dbReference type="NCBI Taxonomy" id="1586481"/>
    <lineage>
        <taxon>Eukaryota</taxon>
        <taxon>Metazoa</taxon>
        <taxon>Ecdysozoa</taxon>
        <taxon>Arthropoda</taxon>
        <taxon>Hexapoda</taxon>
        <taxon>Insecta</taxon>
        <taxon>Pterygota</taxon>
        <taxon>Neoptera</taxon>
        <taxon>Endopterygota</taxon>
        <taxon>Coleoptera</taxon>
        <taxon>Polyphaga</taxon>
        <taxon>Cucujiformia</taxon>
        <taxon>Chrysomeloidea</taxon>
        <taxon>Cerambycidae</taxon>
        <taxon>Lamiinae</taxon>
        <taxon>Acanthocinini</taxon>
        <taxon>Exocentrus</taxon>
    </lineage>
</organism>
<proteinExistence type="inferred from homology"/>
<dbReference type="InterPro" id="IPR023561">
    <property type="entry name" value="Carbonic_anhydrase_a-class"/>
</dbReference>
<dbReference type="SMART" id="SM01057">
    <property type="entry name" value="Carb_anhydrase"/>
    <property type="match status" value="1"/>
</dbReference>
<dbReference type="SUPFAM" id="SSF51069">
    <property type="entry name" value="Carbonic anhydrase"/>
    <property type="match status" value="1"/>
</dbReference>
<dbReference type="GO" id="GO:0005737">
    <property type="term" value="C:cytoplasm"/>
    <property type="evidence" value="ECO:0007669"/>
    <property type="project" value="TreeGrafter"/>
</dbReference>
<protein>
    <recommendedName>
        <fullName evidence="3">Alpha-carbonic anhydrase domain-containing protein</fullName>
    </recommendedName>
</protein>
<gene>
    <name evidence="4" type="ORF">NQ315_012103</name>
</gene>
<dbReference type="PANTHER" id="PTHR18952:SF114">
    <property type="entry name" value="CARBONIC ANHYDRASE 3, ISOFORM A"/>
    <property type="match status" value="1"/>
</dbReference>
<dbReference type="GO" id="GO:0008270">
    <property type="term" value="F:zinc ion binding"/>
    <property type="evidence" value="ECO:0007669"/>
    <property type="project" value="InterPro"/>
</dbReference>
<sequence>MSKRKRQDSVNAVSDKTQSECNTEKEEKENIGVLDSQATENESKIRIEKSKKTIDTKDGTPDGVTGRKRKRTINREEGEEGNAKQLKISEGGPVAKRITHKPEKLHLEKFIMTGPVVAGFSRNECVCSPDGTKPLQAPEEEAAHIQVEEWRLHKFQSPIELKHDESIHHDHFEPLEFHGHWDKEGEATFTNNGFTATLRFNNRELPLLKGGPLHEDEFVFEQLHFHWSEDDHSGCEHIFEGRAYSMEAHAVHYNQKYSDFIHAQNKPDGLAVVAFFIQATDNENNPCFDKLSTAVKDIIKINSTTNVLPDCLTWFKEEAQCKGYYTYQGSLTTKPYTESVTWILYPQPIHVSREQVANFRSLNSTPCEQHNITKNVRPIQTPPEHKKLNVYFARSHRHSSSE</sequence>
<comment type="caution">
    <text evidence="4">The sequence shown here is derived from an EMBL/GenBank/DDBJ whole genome shotgun (WGS) entry which is preliminary data.</text>
</comment>
<feature type="region of interest" description="Disordered" evidence="2">
    <location>
        <begin position="1"/>
        <end position="89"/>
    </location>
</feature>
<dbReference type="Pfam" id="PF00194">
    <property type="entry name" value="Carb_anhydrase"/>
    <property type="match status" value="1"/>
</dbReference>
<feature type="compositionally biased region" description="Basic and acidic residues" evidence="2">
    <location>
        <begin position="41"/>
        <end position="60"/>
    </location>
</feature>
<dbReference type="Proteomes" id="UP001159042">
    <property type="component" value="Unassembled WGS sequence"/>
</dbReference>
<dbReference type="Gene3D" id="3.10.200.10">
    <property type="entry name" value="Alpha carbonic anhydrase"/>
    <property type="match status" value="1"/>
</dbReference>
<dbReference type="PROSITE" id="PS51144">
    <property type="entry name" value="ALPHA_CA_2"/>
    <property type="match status" value="1"/>
</dbReference>
<feature type="compositionally biased region" description="Polar residues" evidence="2">
    <location>
        <begin position="9"/>
        <end position="21"/>
    </location>
</feature>
<evidence type="ECO:0000313" key="4">
    <source>
        <dbReference type="EMBL" id="KAJ8919118.1"/>
    </source>
</evidence>
<dbReference type="InterPro" id="IPR001148">
    <property type="entry name" value="CA_dom"/>
</dbReference>
<keyword evidence="5" id="KW-1185">Reference proteome</keyword>
<evidence type="ECO:0000313" key="5">
    <source>
        <dbReference type="Proteomes" id="UP001159042"/>
    </source>
</evidence>
<dbReference type="InterPro" id="IPR036398">
    <property type="entry name" value="CA_dom_sf"/>
</dbReference>
<accession>A0AAV8VXW6</accession>
<evidence type="ECO:0000256" key="2">
    <source>
        <dbReference type="SAM" id="MobiDB-lite"/>
    </source>
</evidence>
<comment type="similarity">
    <text evidence="1">Belongs to the alpha-carbonic anhydrase family.</text>
</comment>